<comment type="similarity">
    <text evidence="1">Belongs to the type-B carboxylesterase/lipase family.</text>
</comment>
<reference evidence="4" key="1">
    <citation type="journal article" date="2020" name="J Insects Food Feed">
        <title>The yellow mealworm (Tenebrio molitor) genome: a resource for the emerging insects as food and feed industry.</title>
        <authorList>
            <person name="Eriksson T."/>
            <person name="Andere A."/>
            <person name="Kelstrup H."/>
            <person name="Emery V."/>
            <person name="Picard C."/>
        </authorList>
    </citation>
    <scope>NUCLEOTIDE SEQUENCE</scope>
    <source>
        <strain evidence="4">Stoneville</strain>
        <tissue evidence="4">Whole head</tissue>
    </source>
</reference>
<evidence type="ECO:0000259" key="3">
    <source>
        <dbReference type="Pfam" id="PF00135"/>
    </source>
</evidence>
<protein>
    <recommendedName>
        <fullName evidence="3">Carboxylesterase type B domain-containing protein</fullName>
    </recommendedName>
</protein>
<comment type="caution">
    <text evidence="4">The sequence shown here is derived from an EMBL/GenBank/DDBJ whole genome shotgun (WGS) entry which is preliminary data.</text>
</comment>
<gene>
    <name evidence="4" type="ORF">GEV33_005056</name>
</gene>
<keyword evidence="2" id="KW-0325">Glycoprotein</keyword>
<dbReference type="EMBL" id="JABDTM020018920">
    <property type="protein sequence ID" value="KAH0817735.1"/>
    <property type="molecule type" value="Genomic_DNA"/>
</dbReference>
<dbReference type="PANTHER" id="PTHR43903">
    <property type="entry name" value="NEUROLIGIN"/>
    <property type="match status" value="1"/>
</dbReference>
<evidence type="ECO:0000256" key="1">
    <source>
        <dbReference type="ARBA" id="ARBA00005964"/>
    </source>
</evidence>
<dbReference type="Gene3D" id="3.40.50.1820">
    <property type="entry name" value="alpha/beta hydrolase"/>
    <property type="match status" value="1"/>
</dbReference>
<organism evidence="4 5">
    <name type="scientific">Tenebrio molitor</name>
    <name type="common">Yellow mealworm beetle</name>
    <dbReference type="NCBI Taxonomy" id="7067"/>
    <lineage>
        <taxon>Eukaryota</taxon>
        <taxon>Metazoa</taxon>
        <taxon>Ecdysozoa</taxon>
        <taxon>Arthropoda</taxon>
        <taxon>Hexapoda</taxon>
        <taxon>Insecta</taxon>
        <taxon>Pterygota</taxon>
        <taxon>Neoptera</taxon>
        <taxon>Endopterygota</taxon>
        <taxon>Coleoptera</taxon>
        <taxon>Polyphaga</taxon>
        <taxon>Cucujiformia</taxon>
        <taxon>Tenebrionidae</taxon>
        <taxon>Tenebrio</taxon>
    </lineage>
</organism>
<dbReference type="InterPro" id="IPR002018">
    <property type="entry name" value="CarbesteraseB"/>
</dbReference>
<dbReference type="SUPFAM" id="SSF53474">
    <property type="entry name" value="alpha/beta-Hydrolases"/>
    <property type="match status" value="1"/>
</dbReference>
<dbReference type="Pfam" id="PF00135">
    <property type="entry name" value="COesterase"/>
    <property type="match status" value="1"/>
</dbReference>
<reference evidence="4" key="2">
    <citation type="submission" date="2021-08" db="EMBL/GenBank/DDBJ databases">
        <authorList>
            <person name="Eriksson T."/>
        </authorList>
    </citation>
    <scope>NUCLEOTIDE SEQUENCE</scope>
    <source>
        <strain evidence="4">Stoneville</strain>
        <tissue evidence="4">Whole head</tissue>
    </source>
</reference>
<dbReference type="InterPro" id="IPR051093">
    <property type="entry name" value="Neuroligin/BSAL"/>
</dbReference>
<dbReference type="InterPro" id="IPR029058">
    <property type="entry name" value="AB_hydrolase_fold"/>
</dbReference>
<sequence length="225" mass="25564">MFTDECREPRSNPVVCFQRQGCIHGEELPYLFGAPLVGGFMHFVRNYTKSEVLLAETTMIYWSNFARTGNPNEPPEGARQERSRFKNIDWTAYEAVHKKYLNLGPHFSSGGENTHRRGGCRPGTRLNKTHGLIYMHGEDGRGSSYGSGGNWKLAVRMVGLRRHAITWGRRCTTTDPTEITIYQTCISPGAHPGFGAVVPRNYKRDGWGNHAIRREAPPFEKYRPY</sequence>
<accession>A0A8J6HFA9</accession>
<keyword evidence="5" id="KW-1185">Reference proteome</keyword>
<proteinExistence type="inferred from homology"/>
<evidence type="ECO:0000313" key="5">
    <source>
        <dbReference type="Proteomes" id="UP000719412"/>
    </source>
</evidence>
<evidence type="ECO:0000256" key="2">
    <source>
        <dbReference type="ARBA" id="ARBA00023180"/>
    </source>
</evidence>
<feature type="domain" description="Carboxylesterase type B" evidence="3">
    <location>
        <begin position="4"/>
        <end position="108"/>
    </location>
</feature>
<dbReference type="AlphaFoldDB" id="A0A8J6HFA9"/>
<name>A0A8J6HFA9_TENMO</name>
<dbReference type="Proteomes" id="UP000719412">
    <property type="component" value="Unassembled WGS sequence"/>
</dbReference>
<evidence type="ECO:0000313" key="4">
    <source>
        <dbReference type="EMBL" id="KAH0817735.1"/>
    </source>
</evidence>